<gene>
    <name evidence="2" type="ORF">PENTCL1PPCAC_11303</name>
</gene>
<comment type="caution">
    <text evidence="2">The sequence shown here is derived from an EMBL/GenBank/DDBJ whole genome shotgun (WGS) entry which is preliminary data.</text>
</comment>
<reference evidence="2" key="1">
    <citation type="submission" date="2023-10" db="EMBL/GenBank/DDBJ databases">
        <title>Genome assembly of Pristionchus species.</title>
        <authorList>
            <person name="Yoshida K."/>
            <person name="Sommer R.J."/>
        </authorList>
    </citation>
    <scope>NUCLEOTIDE SEQUENCE</scope>
    <source>
        <strain evidence="2">RS0144</strain>
    </source>
</reference>
<sequence>MTVVLSLETVLSSIWMIRLLQGRSCSNCSTLRPVCPIRETSRSPRSLVCWRMRNSPRKDSSLRPDLASNNMRIDWLQMQNEIDHVRREADDNKEEADRVRAALSTRDLTQSEQMDARVVEADGRTKASEEKFAKLKGVYEKFRAEHLAALQKLGDLQREWREWRRREWIERRRIEEYRGNWKRQRDNGASTETGWIHLQQGRTS</sequence>
<keyword evidence="3" id="KW-1185">Reference proteome</keyword>
<dbReference type="Proteomes" id="UP001432027">
    <property type="component" value="Unassembled WGS sequence"/>
</dbReference>
<feature type="signal peptide" evidence="1">
    <location>
        <begin position="1"/>
        <end position="22"/>
    </location>
</feature>
<evidence type="ECO:0000313" key="2">
    <source>
        <dbReference type="EMBL" id="GMS89129.1"/>
    </source>
</evidence>
<dbReference type="AlphaFoldDB" id="A0AAV5T657"/>
<feature type="chain" id="PRO_5043910410" evidence="1">
    <location>
        <begin position="23"/>
        <end position="204"/>
    </location>
</feature>
<dbReference type="EMBL" id="BTSX01000003">
    <property type="protein sequence ID" value="GMS89129.1"/>
    <property type="molecule type" value="Genomic_DNA"/>
</dbReference>
<protein>
    <submittedName>
        <fullName evidence="2">Uncharacterized protein</fullName>
    </submittedName>
</protein>
<organism evidence="2 3">
    <name type="scientific">Pristionchus entomophagus</name>
    <dbReference type="NCBI Taxonomy" id="358040"/>
    <lineage>
        <taxon>Eukaryota</taxon>
        <taxon>Metazoa</taxon>
        <taxon>Ecdysozoa</taxon>
        <taxon>Nematoda</taxon>
        <taxon>Chromadorea</taxon>
        <taxon>Rhabditida</taxon>
        <taxon>Rhabditina</taxon>
        <taxon>Diplogasteromorpha</taxon>
        <taxon>Diplogasteroidea</taxon>
        <taxon>Neodiplogasteridae</taxon>
        <taxon>Pristionchus</taxon>
    </lineage>
</organism>
<name>A0AAV5T657_9BILA</name>
<evidence type="ECO:0000313" key="3">
    <source>
        <dbReference type="Proteomes" id="UP001432027"/>
    </source>
</evidence>
<dbReference type="Gene3D" id="1.20.5.1700">
    <property type="match status" value="1"/>
</dbReference>
<accession>A0AAV5T657</accession>
<keyword evidence="1" id="KW-0732">Signal</keyword>
<proteinExistence type="predicted"/>
<evidence type="ECO:0000256" key="1">
    <source>
        <dbReference type="SAM" id="SignalP"/>
    </source>
</evidence>